<proteinExistence type="inferred from homology"/>
<dbReference type="PROSITE" id="PS00117">
    <property type="entry name" value="GAL_P_UDP_TRANSF_I"/>
    <property type="match status" value="1"/>
</dbReference>
<feature type="binding site" evidence="15">
    <location>
        <position position="298"/>
    </location>
    <ligand>
        <name>Fe cation</name>
        <dbReference type="ChEBI" id="CHEBI:24875"/>
    </ligand>
</feature>
<feature type="binding site" evidence="14">
    <location>
        <position position="54"/>
    </location>
    <ligand>
        <name>Zn(2+)</name>
        <dbReference type="ChEBI" id="CHEBI:29105"/>
    </ligand>
</feature>
<name>A0A369YF20_9PAST</name>
<evidence type="ECO:0000256" key="9">
    <source>
        <dbReference type="ARBA" id="ARBA00022833"/>
    </source>
</evidence>
<feature type="binding site" evidence="14">
    <location>
        <position position="166"/>
    </location>
    <ligand>
        <name>Zn(2+)</name>
        <dbReference type="ChEBI" id="CHEBI:29105"/>
    </ligand>
</feature>
<dbReference type="FunFam" id="3.30.428.10:FF:000001">
    <property type="entry name" value="Galactose-1-phosphate uridylyltransferase"/>
    <property type="match status" value="1"/>
</dbReference>
<feature type="binding site" evidence="14">
    <location>
        <position position="117"/>
    </location>
    <ligand>
        <name>Zn(2+)</name>
        <dbReference type="ChEBI" id="CHEBI:29105"/>
    </ligand>
</feature>
<keyword evidence="6 16" id="KW-0808">Transferase</keyword>
<feature type="binding site" evidence="14">
    <location>
        <position position="57"/>
    </location>
    <ligand>
        <name>Zn(2+)</name>
        <dbReference type="ChEBI" id="CHEBI:29105"/>
    </ligand>
</feature>
<dbReference type="SUPFAM" id="SSF54197">
    <property type="entry name" value="HIT-like"/>
    <property type="match status" value="2"/>
</dbReference>
<evidence type="ECO:0000256" key="13">
    <source>
        <dbReference type="PIRSR" id="PIRSR000808-1"/>
    </source>
</evidence>
<evidence type="ECO:0000256" key="10">
    <source>
        <dbReference type="ARBA" id="ARBA00023144"/>
    </source>
</evidence>
<comment type="pathway">
    <text evidence="2 16">Carbohydrate metabolism; galactose metabolism.</text>
</comment>
<feature type="binding site" evidence="15">
    <location>
        <position position="283"/>
    </location>
    <ligand>
        <name>Fe cation</name>
        <dbReference type="ChEBI" id="CHEBI:24875"/>
    </ligand>
</feature>
<reference evidence="19 20" key="1">
    <citation type="submission" date="2018-05" db="EMBL/GenBank/DDBJ databases">
        <title>Draft Genome Sequences for a Diverse set of 7 Haemophilus Species.</title>
        <authorList>
            <person name="Nichols M."/>
            <person name="Topaz N."/>
            <person name="Wang X."/>
            <person name="Wang X."/>
            <person name="Boxrud D."/>
        </authorList>
    </citation>
    <scope>NUCLEOTIDE SEQUENCE [LARGE SCALE GENOMIC DNA]</scope>
    <source>
        <strain evidence="19 20">C2002001239</strain>
    </source>
</reference>
<dbReference type="InterPro" id="IPR005850">
    <property type="entry name" value="GalP_Utransf_C"/>
</dbReference>
<gene>
    <name evidence="19" type="primary">galT</name>
    <name evidence="19" type="ORF">DPV93_09615</name>
</gene>
<feature type="binding site" evidence="15">
    <location>
        <position position="184"/>
    </location>
    <ligand>
        <name>Fe cation</name>
        <dbReference type="ChEBI" id="CHEBI:24875"/>
    </ligand>
</feature>
<dbReference type="STRING" id="1035839.GCA_000238795_02048"/>
<dbReference type="InterPro" id="IPR019779">
    <property type="entry name" value="GalP_UDPtransf1_His-AS"/>
</dbReference>
<evidence type="ECO:0000313" key="20">
    <source>
        <dbReference type="Proteomes" id="UP000253872"/>
    </source>
</evidence>
<evidence type="ECO:0000313" key="19">
    <source>
        <dbReference type="EMBL" id="RDE70135.1"/>
    </source>
</evidence>
<dbReference type="GO" id="GO:0033499">
    <property type="term" value="P:galactose catabolic process via UDP-galactose, Leloir pathway"/>
    <property type="evidence" value="ECO:0007669"/>
    <property type="project" value="TreeGrafter"/>
</dbReference>
<evidence type="ECO:0000256" key="2">
    <source>
        <dbReference type="ARBA" id="ARBA00004947"/>
    </source>
</evidence>
<evidence type="ECO:0000256" key="11">
    <source>
        <dbReference type="ARBA" id="ARBA00023277"/>
    </source>
</evidence>
<dbReference type="RefSeq" id="WP_111404209.1">
    <property type="nucleotide sequence ID" value="NZ_QEPN01000009.1"/>
</dbReference>
<dbReference type="Gene3D" id="3.30.428.10">
    <property type="entry name" value="HIT-like"/>
    <property type="match status" value="2"/>
</dbReference>
<evidence type="ECO:0000256" key="1">
    <source>
        <dbReference type="ARBA" id="ARBA00001107"/>
    </source>
</evidence>
<feature type="active site" description="Tele-UMP-histidine intermediate" evidence="13">
    <location>
        <position position="168"/>
    </location>
</feature>
<dbReference type="InterPro" id="IPR001937">
    <property type="entry name" value="GalP_UDPtransf1"/>
</dbReference>
<dbReference type="InterPro" id="IPR036265">
    <property type="entry name" value="HIT-like_sf"/>
</dbReference>
<dbReference type="Pfam" id="PF02744">
    <property type="entry name" value="GalP_UDP_tr_C"/>
    <property type="match status" value="1"/>
</dbReference>
<dbReference type="Pfam" id="PF01087">
    <property type="entry name" value="GalP_UDP_transf"/>
    <property type="match status" value="1"/>
</dbReference>
<dbReference type="PIRSF" id="PIRSF000808">
    <property type="entry name" value="GalT"/>
    <property type="match status" value="1"/>
</dbReference>
<comment type="cofactor">
    <cofactor evidence="15">
        <name>Fe cation</name>
        <dbReference type="ChEBI" id="CHEBI:24875"/>
    </cofactor>
    <text evidence="15">Binds 1 Fe cation per subunit.</text>
</comment>
<evidence type="ECO:0000259" key="17">
    <source>
        <dbReference type="Pfam" id="PF01087"/>
    </source>
</evidence>
<dbReference type="PANTHER" id="PTHR11943:SF1">
    <property type="entry name" value="GALACTOSE-1-PHOSPHATE URIDYLYLTRANSFERASE"/>
    <property type="match status" value="1"/>
</dbReference>
<evidence type="ECO:0000259" key="18">
    <source>
        <dbReference type="Pfam" id="PF02744"/>
    </source>
</evidence>
<dbReference type="EMBL" id="QEPN01000009">
    <property type="protein sequence ID" value="RDE70135.1"/>
    <property type="molecule type" value="Genomic_DNA"/>
</dbReference>
<dbReference type="CDD" id="cd00608">
    <property type="entry name" value="GalT"/>
    <property type="match status" value="1"/>
</dbReference>
<accession>A0A369YF20</accession>
<feature type="domain" description="Galactose-1-phosphate uridyl transferase N-terminal" evidence="17">
    <location>
        <begin position="6"/>
        <end position="178"/>
    </location>
</feature>
<comment type="catalytic activity">
    <reaction evidence="1 16">
        <text>alpha-D-galactose 1-phosphate + UDP-alpha-D-glucose = alpha-D-glucose 1-phosphate + UDP-alpha-D-galactose</text>
        <dbReference type="Rhea" id="RHEA:13989"/>
        <dbReference type="ChEBI" id="CHEBI:58336"/>
        <dbReference type="ChEBI" id="CHEBI:58601"/>
        <dbReference type="ChEBI" id="CHEBI:58885"/>
        <dbReference type="ChEBI" id="CHEBI:66914"/>
        <dbReference type="EC" id="2.7.7.12"/>
    </reaction>
</comment>
<dbReference type="GO" id="GO:0005737">
    <property type="term" value="C:cytoplasm"/>
    <property type="evidence" value="ECO:0007669"/>
    <property type="project" value="TreeGrafter"/>
</dbReference>
<dbReference type="GO" id="GO:0008270">
    <property type="term" value="F:zinc ion binding"/>
    <property type="evidence" value="ECO:0007669"/>
    <property type="project" value="InterPro"/>
</dbReference>
<keyword evidence="8 14" id="KW-0479">Metal-binding</keyword>
<evidence type="ECO:0000256" key="5">
    <source>
        <dbReference type="ARBA" id="ARBA00016340"/>
    </source>
</evidence>
<comment type="caution">
    <text evidence="19">The sequence shown here is derived from an EMBL/GenBank/DDBJ whole genome shotgun (WGS) entry which is preliminary data.</text>
</comment>
<dbReference type="UniPathway" id="UPA00214"/>
<feature type="domain" description="Galactose-1-phosphate uridyl transferase C-terminal" evidence="18">
    <location>
        <begin position="185"/>
        <end position="347"/>
    </location>
</feature>
<feature type="binding site" evidence="15">
    <location>
        <position position="300"/>
    </location>
    <ligand>
        <name>Fe cation</name>
        <dbReference type="ChEBI" id="CHEBI:24875"/>
    </ligand>
</feature>
<evidence type="ECO:0000256" key="8">
    <source>
        <dbReference type="ARBA" id="ARBA00022723"/>
    </source>
</evidence>
<comment type="similarity">
    <text evidence="3 16">Belongs to the galactose-1-phosphate uridylyltransferase type 1 family.</text>
</comment>
<evidence type="ECO:0000256" key="16">
    <source>
        <dbReference type="RuleBase" id="RU000506"/>
    </source>
</evidence>
<evidence type="ECO:0000256" key="15">
    <source>
        <dbReference type="PIRSR" id="PIRSR000808-4"/>
    </source>
</evidence>
<dbReference type="EC" id="2.7.7.12" evidence="4 12"/>
<dbReference type="GO" id="GO:0008108">
    <property type="term" value="F:UDP-glucose:hexose-1-phosphate uridylyltransferase activity"/>
    <property type="evidence" value="ECO:0007669"/>
    <property type="project" value="UniProtKB-UniRule"/>
</dbReference>
<evidence type="ECO:0000256" key="4">
    <source>
        <dbReference type="ARBA" id="ARBA00012384"/>
    </source>
</evidence>
<dbReference type="InterPro" id="IPR005849">
    <property type="entry name" value="GalP_Utransf_N"/>
</dbReference>
<sequence length="348" mass="40207">MNTAVFEPTDHPHRRYNPLIDQWVLVSPHRAKRPWQGQQEKVNEEQKPSYDPHCYLCPGNARITGEKNPNYQQPYVFQNDFSALLTDTPAPAESDDPLFKSAQARGESRVICFSPDHSKTLPQLSVAEIEAVIRVWQSQLEELGQKYPWVQIFENKGAAMGCSNPHPHGQIWANSFLPNEVAREDKAQRQYFEKHGSVLLVDYAKRELELKERIVVETEHWLAVVPYWAVWPFETLLLPKAHVKRLTELSAEQSADLAVILKKLTTKYDNLFETSFPYSMGFHAAPFNGEDNEHWQLHAHFYPPLLRSATVRKFMVGYEMLGESQRDLTAEQAADRLRALSEVHYKER</sequence>
<evidence type="ECO:0000256" key="3">
    <source>
        <dbReference type="ARBA" id="ARBA00010951"/>
    </source>
</evidence>
<dbReference type="FunFam" id="3.30.428.10:FF:000002">
    <property type="entry name" value="Galactose-1-phosphate uridylyltransferase"/>
    <property type="match status" value="1"/>
</dbReference>
<evidence type="ECO:0000256" key="6">
    <source>
        <dbReference type="ARBA" id="ARBA00022679"/>
    </source>
</evidence>
<keyword evidence="9 14" id="KW-0862">Zinc</keyword>
<keyword evidence="10 16" id="KW-0299">Galactose metabolism</keyword>
<organism evidence="19 20">
    <name type="scientific">Haemophilus sputorum</name>
    <dbReference type="NCBI Taxonomy" id="1078480"/>
    <lineage>
        <taxon>Bacteria</taxon>
        <taxon>Pseudomonadati</taxon>
        <taxon>Pseudomonadota</taxon>
        <taxon>Gammaproteobacteria</taxon>
        <taxon>Pasteurellales</taxon>
        <taxon>Pasteurellaceae</taxon>
        <taxon>Haemophilus</taxon>
    </lineage>
</organism>
<protein>
    <recommendedName>
        <fullName evidence="5 12">Galactose-1-phosphate uridylyltransferase</fullName>
        <ecNumber evidence="4 12">2.7.7.12</ecNumber>
    </recommendedName>
</protein>
<comment type="cofactor">
    <cofactor evidence="14">
        <name>Zn(2+)</name>
        <dbReference type="ChEBI" id="CHEBI:29105"/>
    </cofactor>
    <text evidence="14">Binds 1 zinc ion per subunit.</text>
</comment>
<dbReference type="NCBIfam" id="TIGR00209">
    <property type="entry name" value="galT_1"/>
    <property type="match status" value="1"/>
</dbReference>
<dbReference type="PANTHER" id="PTHR11943">
    <property type="entry name" value="GALACTOSE-1-PHOSPHATE URIDYLYLTRANSFERASE"/>
    <property type="match status" value="1"/>
</dbReference>
<dbReference type="AlphaFoldDB" id="A0A369YF20"/>
<keyword evidence="11 16" id="KW-0119">Carbohydrate metabolism</keyword>
<evidence type="ECO:0000256" key="12">
    <source>
        <dbReference type="NCBIfam" id="TIGR00209"/>
    </source>
</evidence>
<evidence type="ECO:0000256" key="7">
    <source>
        <dbReference type="ARBA" id="ARBA00022695"/>
    </source>
</evidence>
<keyword evidence="7 16" id="KW-0548">Nucleotidyltransferase</keyword>
<evidence type="ECO:0000256" key="14">
    <source>
        <dbReference type="PIRSR" id="PIRSR000808-3"/>
    </source>
</evidence>
<keyword evidence="15" id="KW-0408">Iron</keyword>
<dbReference type="NCBIfam" id="NF008724">
    <property type="entry name" value="PRK11720.1"/>
    <property type="match status" value="1"/>
</dbReference>
<dbReference type="Proteomes" id="UP000253872">
    <property type="component" value="Unassembled WGS sequence"/>
</dbReference>